<dbReference type="InterPro" id="IPR013749">
    <property type="entry name" value="PM/HMP-P_kinase-1"/>
</dbReference>
<dbReference type="KEGG" id="ocy:OSSY52_15610"/>
<dbReference type="InterPro" id="IPR019293">
    <property type="entry name" value="ThiN"/>
</dbReference>
<dbReference type="Proteomes" id="UP000516361">
    <property type="component" value="Chromosome"/>
</dbReference>
<dbReference type="SUPFAM" id="SSF53639">
    <property type="entry name" value="AraD/HMP-PK domain-like"/>
    <property type="match status" value="1"/>
</dbReference>
<dbReference type="EMBL" id="AP018712">
    <property type="protein sequence ID" value="BBE31420.1"/>
    <property type="molecule type" value="Genomic_DNA"/>
</dbReference>
<dbReference type="Gene3D" id="3.40.225.10">
    <property type="entry name" value="Class II aldolase/adducin N-terminal domain"/>
    <property type="match status" value="1"/>
</dbReference>
<evidence type="ECO:0000313" key="4">
    <source>
        <dbReference type="Proteomes" id="UP000516361"/>
    </source>
</evidence>
<dbReference type="PANTHER" id="PTHR40730:SF5">
    <property type="entry name" value="HTH CRO_C1-TYPE DOMAIN-CONTAINING PROTEIN"/>
    <property type="match status" value="1"/>
</dbReference>
<dbReference type="PANTHER" id="PTHR40730">
    <property type="entry name" value="TRANSCRIPTIONAL REGULATOR PROTEIN-LIKE PROTEIN"/>
    <property type="match status" value="1"/>
</dbReference>
<dbReference type="InterPro" id="IPR036409">
    <property type="entry name" value="Aldolase_II/adducin_N_sf"/>
</dbReference>
<dbReference type="InterPro" id="IPR029056">
    <property type="entry name" value="Ribokinase-like"/>
</dbReference>
<protein>
    <submittedName>
        <fullName evidence="3">Bifunctional thiamine biosynthesis protein ThiDN</fullName>
    </submittedName>
</protein>
<keyword evidence="4" id="KW-1185">Reference proteome</keyword>
<dbReference type="Gene3D" id="3.40.1190.20">
    <property type="match status" value="2"/>
</dbReference>
<dbReference type="RefSeq" id="WP_190613941.1">
    <property type="nucleotide sequence ID" value="NZ_AP018712.1"/>
</dbReference>
<evidence type="ECO:0000313" key="3">
    <source>
        <dbReference type="EMBL" id="BBE31420.1"/>
    </source>
</evidence>
<accession>A0A7G1G4I5</accession>
<evidence type="ECO:0000259" key="2">
    <source>
        <dbReference type="Pfam" id="PF10120"/>
    </source>
</evidence>
<feature type="domain" description="Thiamine-phosphate synthase ThiN" evidence="2">
    <location>
        <begin position="238"/>
        <end position="389"/>
    </location>
</feature>
<dbReference type="SUPFAM" id="SSF53613">
    <property type="entry name" value="Ribokinase-like"/>
    <property type="match status" value="1"/>
</dbReference>
<dbReference type="Pfam" id="PF10120">
    <property type="entry name" value="ThiN"/>
    <property type="match status" value="1"/>
</dbReference>
<sequence>MLIFSGFDPSSGAGLLQDVAITKMFGIKAKSIISANTLQTENEFKKLNFNETLEEFNLFKKFNTIKVGMANSNQLKILRNTYKDAKIIWNPILKTSTNYKIISAEEVINGSKYVDLLIMNSDEAKETGIKEDIIITGGHLNEENIMVTYNNKKFYSKKYNKALHGTGCVFSTLIASHIHLGYTIEEAIKMSLKYIDMFIKNSNTYVETEEHTMQWHRKYIIDTLWEIKDKIILLGKYTIPEVGQNIVYALPNATEQEHVGKFPGRIHKLGNEINFIHEPAFFGTSHMARAVIATMKYFPWIRSAMNVIYNPEFIKKAKEKGYSVYHLDRYKEPEELRKIEGLSIPYGLSDIYNETNKPVDFVWDEGFPGKEAMIRVFGRDPKEIINKVKDVVFND</sequence>
<proteinExistence type="predicted"/>
<dbReference type="AlphaFoldDB" id="A0A7G1G4I5"/>
<organism evidence="3 4">
    <name type="scientific">Tepiditoga spiralis</name>
    <dbReference type="NCBI Taxonomy" id="2108365"/>
    <lineage>
        <taxon>Bacteria</taxon>
        <taxon>Thermotogati</taxon>
        <taxon>Thermotogota</taxon>
        <taxon>Thermotogae</taxon>
        <taxon>Petrotogales</taxon>
        <taxon>Petrotogaceae</taxon>
        <taxon>Tepiditoga</taxon>
    </lineage>
</organism>
<dbReference type="InParanoid" id="A0A7G1G4I5"/>
<name>A0A7G1G4I5_9BACT</name>
<feature type="domain" description="Pyridoxamine kinase/Phosphomethylpyrimidine kinase" evidence="1">
    <location>
        <begin position="130"/>
        <end position="203"/>
    </location>
</feature>
<dbReference type="Pfam" id="PF08543">
    <property type="entry name" value="Phos_pyr_kin"/>
    <property type="match status" value="1"/>
</dbReference>
<evidence type="ECO:0000259" key="1">
    <source>
        <dbReference type="Pfam" id="PF08543"/>
    </source>
</evidence>
<gene>
    <name evidence="3" type="primary">thiDN</name>
    <name evidence="3" type="ORF">OSSY52_15610</name>
</gene>
<reference evidence="3 4" key="1">
    <citation type="submission" date="2018-06" db="EMBL/GenBank/DDBJ databases">
        <title>Genome sequencing of Oceanotoga sp. sy52.</title>
        <authorList>
            <person name="Mori K."/>
        </authorList>
    </citation>
    <scope>NUCLEOTIDE SEQUENCE [LARGE SCALE GENOMIC DNA]</scope>
    <source>
        <strain evidence="4">sy52</strain>
    </source>
</reference>